<dbReference type="Pfam" id="PF02899">
    <property type="entry name" value="Phage_int_SAM_1"/>
    <property type="match status" value="1"/>
</dbReference>
<accession>A0AAX0S1P2</accession>
<evidence type="ECO:0000256" key="1">
    <source>
        <dbReference type="ARBA" id="ARBA00023125"/>
    </source>
</evidence>
<gene>
    <name evidence="4" type="ORF">CN689_15140</name>
</gene>
<protein>
    <recommendedName>
        <fullName evidence="3">Core-binding (CB) domain-containing protein</fullName>
    </recommendedName>
</protein>
<dbReference type="GeneID" id="97408201"/>
<dbReference type="InterPro" id="IPR010998">
    <property type="entry name" value="Integrase_recombinase_N"/>
</dbReference>
<sequence>MARRNNQLNQREMKVIQSEVIHDSFNFDELFMLFLQDGNLRNLRPHTLTYYSNELMSFRKALETLELDTTPAKIKPDHINQFIIYSKDVLELKIVSINTRLRAIRAFFNFAYKHGYIPKNPFANIQLL</sequence>
<dbReference type="EMBL" id="NUEQ01000026">
    <property type="protein sequence ID" value="PEJ31970.1"/>
    <property type="molecule type" value="Genomic_DNA"/>
</dbReference>
<evidence type="ECO:0000256" key="2">
    <source>
        <dbReference type="PROSITE-ProRule" id="PRU01248"/>
    </source>
</evidence>
<dbReference type="Proteomes" id="UP000220106">
    <property type="component" value="Unassembled WGS sequence"/>
</dbReference>
<proteinExistence type="predicted"/>
<keyword evidence="1 2" id="KW-0238">DNA-binding</keyword>
<dbReference type="GO" id="GO:0003677">
    <property type="term" value="F:DNA binding"/>
    <property type="evidence" value="ECO:0007669"/>
    <property type="project" value="UniProtKB-UniRule"/>
</dbReference>
<dbReference type="InterPro" id="IPR044068">
    <property type="entry name" value="CB"/>
</dbReference>
<dbReference type="PROSITE" id="PS51900">
    <property type="entry name" value="CB"/>
    <property type="match status" value="1"/>
</dbReference>
<dbReference type="InterPro" id="IPR011010">
    <property type="entry name" value="DNA_brk_join_enz"/>
</dbReference>
<reference evidence="4 5" key="1">
    <citation type="submission" date="2017-09" db="EMBL/GenBank/DDBJ databases">
        <title>Large-scale bioinformatics analysis of Bacillus genomes uncovers conserved roles of natural products in bacterial physiology.</title>
        <authorList>
            <consortium name="Agbiome Team Llc"/>
            <person name="Bleich R.M."/>
            <person name="Kirk G.J."/>
            <person name="Santa Maria K.C."/>
            <person name="Allen S.E."/>
            <person name="Farag S."/>
            <person name="Shank E.A."/>
            <person name="Bowers A."/>
        </authorList>
    </citation>
    <scope>NUCLEOTIDE SEQUENCE [LARGE SCALE GENOMIC DNA]</scope>
    <source>
        <strain evidence="4 5">AFS003229</strain>
    </source>
</reference>
<name>A0AAX0S1P2_9BACI</name>
<dbReference type="InterPro" id="IPR004107">
    <property type="entry name" value="Integrase_SAM-like_N"/>
</dbReference>
<dbReference type="SUPFAM" id="SSF56349">
    <property type="entry name" value="DNA breaking-rejoining enzymes"/>
    <property type="match status" value="1"/>
</dbReference>
<dbReference type="RefSeq" id="WP_053344509.1">
    <property type="nucleotide sequence ID" value="NZ_JBLOIZ010000023.1"/>
</dbReference>
<organism evidence="4 5">
    <name type="scientific">Peribacillus butanolivorans</name>
    <dbReference type="NCBI Taxonomy" id="421767"/>
    <lineage>
        <taxon>Bacteria</taxon>
        <taxon>Bacillati</taxon>
        <taxon>Bacillota</taxon>
        <taxon>Bacilli</taxon>
        <taxon>Bacillales</taxon>
        <taxon>Bacillaceae</taxon>
        <taxon>Peribacillus</taxon>
    </lineage>
</organism>
<evidence type="ECO:0000259" key="3">
    <source>
        <dbReference type="PROSITE" id="PS51900"/>
    </source>
</evidence>
<dbReference type="AlphaFoldDB" id="A0AAX0S1P2"/>
<dbReference type="Gene3D" id="1.10.150.130">
    <property type="match status" value="1"/>
</dbReference>
<evidence type="ECO:0000313" key="4">
    <source>
        <dbReference type="EMBL" id="PEJ31970.1"/>
    </source>
</evidence>
<comment type="caution">
    <text evidence="4">The sequence shown here is derived from an EMBL/GenBank/DDBJ whole genome shotgun (WGS) entry which is preliminary data.</text>
</comment>
<dbReference type="GO" id="GO:0015074">
    <property type="term" value="P:DNA integration"/>
    <property type="evidence" value="ECO:0007669"/>
    <property type="project" value="InterPro"/>
</dbReference>
<evidence type="ECO:0000313" key="5">
    <source>
        <dbReference type="Proteomes" id="UP000220106"/>
    </source>
</evidence>
<feature type="domain" description="Core-binding (CB)" evidence="3">
    <location>
        <begin position="22"/>
        <end position="112"/>
    </location>
</feature>